<accession>A0A1I5L6J0</accession>
<dbReference type="GO" id="GO:0042602">
    <property type="term" value="F:riboflavin reductase (NADPH) activity"/>
    <property type="evidence" value="ECO:0007669"/>
    <property type="project" value="TreeGrafter"/>
</dbReference>
<dbReference type="InterPro" id="IPR012349">
    <property type="entry name" value="Split_barrel_FMN-bd"/>
</dbReference>
<name>A0A1I5L6J0_9HYPH</name>
<evidence type="ECO:0000313" key="4">
    <source>
        <dbReference type="EMBL" id="SFO92910.1"/>
    </source>
</evidence>
<dbReference type="Proteomes" id="UP000199236">
    <property type="component" value="Unassembled WGS sequence"/>
</dbReference>
<protein>
    <submittedName>
        <fullName evidence="4">Flavin reductase</fullName>
    </submittedName>
</protein>
<evidence type="ECO:0000313" key="5">
    <source>
        <dbReference type="Proteomes" id="UP000199236"/>
    </source>
</evidence>
<reference evidence="4 5" key="1">
    <citation type="submission" date="2016-10" db="EMBL/GenBank/DDBJ databases">
        <authorList>
            <person name="de Groot N.N."/>
        </authorList>
    </citation>
    <scope>NUCLEOTIDE SEQUENCE [LARGE SCALE GENOMIC DNA]</scope>
    <source>
        <strain evidence="4 5">CGMCC 1.9157</strain>
    </source>
</reference>
<evidence type="ECO:0000256" key="2">
    <source>
        <dbReference type="SAM" id="MobiDB-lite"/>
    </source>
</evidence>
<sequence>MTFLSRENTAHHAPLPDTEQRDGISSTEFRGAMAALAASVCVVTAGKEQARQGRTVTAAFSLSIDPPTILVSIDSNASLAHIMSAEKEFSFAQLSEKQQATADAFAGKEVPEKRFDHGNWSQWSSGMPCLFDAVAAFDCEVTAEVELSGHRLFAGRIRSMILDNSLPPLIWHKRHYTSVFLG</sequence>
<keyword evidence="1" id="KW-0560">Oxidoreductase</keyword>
<dbReference type="Pfam" id="PF01613">
    <property type="entry name" value="Flavin_Reduct"/>
    <property type="match status" value="1"/>
</dbReference>
<dbReference type="InterPro" id="IPR050268">
    <property type="entry name" value="NADH-dep_flavin_reductase"/>
</dbReference>
<feature type="domain" description="Flavin reductase like" evidence="3">
    <location>
        <begin position="33"/>
        <end position="178"/>
    </location>
</feature>
<dbReference type="OrthoDB" id="7340984at2"/>
<dbReference type="PANTHER" id="PTHR30466">
    <property type="entry name" value="FLAVIN REDUCTASE"/>
    <property type="match status" value="1"/>
</dbReference>
<dbReference type="Gene3D" id="2.30.110.10">
    <property type="entry name" value="Electron Transport, Fmn-binding Protein, Chain A"/>
    <property type="match status" value="1"/>
</dbReference>
<proteinExistence type="predicted"/>
<evidence type="ECO:0000259" key="3">
    <source>
        <dbReference type="SMART" id="SM00903"/>
    </source>
</evidence>
<dbReference type="SMART" id="SM00903">
    <property type="entry name" value="Flavin_Reduct"/>
    <property type="match status" value="1"/>
</dbReference>
<dbReference type="PANTHER" id="PTHR30466:SF1">
    <property type="entry name" value="FMN REDUCTASE (NADH) RUTF"/>
    <property type="match status" value="1"/>
</dbReference>
<gene>
    <name evidence="4" type="ORF">SAMN04488056_11612</name>
</gene>
<dbReference type="GO" id="GO:0010181">
    <property type="term" value="F:FMN binding"/>
    <property type="evidence" value="ECO:0007669"/>
    <property type="project" value="InterPro"/>
</dbReference>
<dbReference type="RefSeq" id="WP_090075202.1">
    <property type="nucleotide sequence ID" value="NZ_FOVR01000016.1"/>
</dbReference>
<organism evidence="4 5">
    <name type="scientific">Cohaesibacter marisflavi</name>
    <dbReference type="NCBI Taxonomy" id="655353"/>
    <lineage>
        <taxon>Bacteria</taxon>
        <taxon>Pseudomonadati</taxon>
        <taxon>Pseudomonadota</taxon>
        <taxon>Alphaproteobacteria</taxon>
        <taxon>Hyphomicrobiales</taxon>
        <taxon>Cohaesibacteraceae</taxon>
    </lineage>
</organism>
<dbReference type="AlphaFoldDB" id="A0A1I5L6J0"/>
<keyword evidence="5" id="KW-1185">Reference proteome</keyword>
<dbReference type="EMBL" id="FOVR01000016">
    <property type="protein sequence ID" value="SFO92910.1"/>
    <property type="molecule type" value="Genomic_DNA"/>
</dbReference>
<dbReference type="STRING" id="655353.SAMN04488056_11612"/>
<dbReference type="InterPro" id="IPR002563">
    <property type="entry name" value="Flavin_Rdtase-like_dom"/>
</dbReference>
<feature type="region of interest" description="Disordered" evidence="2">
    <location>
        <begin position="1"/>
        <end position="23"/>
    </location>
</feature>
<evidence type="ECO:0000256" key="1">
    <source>
        <dbReference type="ARBA" id="ARBA00023002"/>
    </source>
</evidence>
<dbReference type="SUPFAM" id="SSF50475">
    <property type="entry name" value="FMN-binding split barrel"/>
    <property type="match status" value="1"/>
</dbReference>